<comment type="caution">
    <text evidence="2">The sequence shown here is derived from an EMBL/GenBank/DDBJ whole genome shotgun (WGS) entry which is preliminary data.</text>
</comment>
<dbReference type="Pfam" id="PF03551">
    <property type="entry name" value="PadR"/>
    <property type="match status" value="1"/>
</dbReference>
<evidence type="ECO:0000313" key="2">
    <source>
        <dbReference type="EMBL" id="MBM7632944.1"/>
    </source>
</evidence>
<dbReference type="InterPro" id="IPR052509">
    <property type="entry name" value="Metal_resp_DNA-bind_regulator"/>
</dbReference>
<dbReference type="PANTHER" id="PTHR33169">
    <property type="entry name" value="PADR-FAMILY TRANSCRIPTIONAL REGULATOR"/>
    <property type="match status" value="1"/>
</dbReference>
<evidence type="ECO:0000259" key="1">
    <source>
        <dbReference type="Pfam" id="PF03551"/>
    </source>
</evidence>
<dbReference type="EMBL" id="JAFBEC010000005">
    <property type="protein sequence ID" value="MBM7632944.1"/>
    <property type="molecule type" value="Genomic_DNA"/>
</dbReference>
<proteinExistence type="predicted"/>
<protein>
    <submittedName>
        <fullName evidence="2">PadR family transcriptional regulator PadR</fullName>
    </submittedName>
</protein>
<feature type="domain" description="Transcription regulator PadR N-terminal" evidence="1">
    <location>
        <begin position="14"/>
        <end position="80"/>
    </location>
</feature>
<accession>A0ABS2PBZ7</accession>
<evidence type="ECO:0000313" key="3">
    <source>
        <dbReference type="Proteomes" id="UP000741863"/>
    </source>
</evidence>
<dbReference type="PANTHER" id="PTHR33169:SF24">
    <property type="entry name" value="TRANSCRIPTIONAL REGULATOR, PADR FAMILY"/>
    <property type="match status" value="1"/>
</dbReference>
<name>A0ABS2PBZ7_9BACL</name>
<dbReference type="InterPro" id="IPR036388">
    <property type="entry name" value="WH-like_DNA-bd_sf"/>
</dbReference>
<dbReference type="Proteomes" id="UP000741863">
    <property type="component" value="Unassembled WGS sequence"/>
</dbReference>
<reference evidence="2 3" key="1">
    <citation type="submission" date="2021-01" db="EMBL/GenBank/DDBJ databases">
        <title>Genomic Encyclopedia of Type Strains, Phase IV (KMG-IV): sequencing the most valuable type-strain genomes for metagenomic binning, comparative biology and taxonomic classification.</title>
        <authorList>
            <person name="Goeker M."/>
        </authorList>
    </citation>
    <scope>NUCLEOTIDE SEQUENCE [LARGE SCALE GENOMIC DNA]</scope>
    <source>
        <strain evidence="2 3">DSM 25540</strain>
    </source>
</reference>
<dbReference type="InterPro" id="IPR005149">
    <property type="entry name" value="Tscrpt_reg_PadR_N"/>
</dbReference>
<dbReference type="Gene3D" id="1.10.10.10">
    <property type="entry name" value="Winged helix-like DNA-binding domain superfamily/Winged helix DNA-binding domain"/>
    <property type="match status" value="1"/>
</dbReference>
<sequence>MNAQWKKGILELCVLLLISNKDRYGYELVEEISKKFTISEGGLYPLLRRMTKDELFSTYLAESKEGPPRKYYAITEKGEEMKEKLLHDWNDLKHGVNQFIQEEVDQIEKN</sequence>
<dbReference type="InterPro" id="IPR036390">
    <property type="entry name" value="WH_DNA-bd_sf"/>
</dbReference>
<dbReference type="RefSeq" id="WP_204697425.1">
    <property type="nucleotide sequence ID" value="NZ_JAFBEC010000005.1"/>
</dbReference>
<gene>
    <name evidence="2" type="ORF">JOD17_002038</name>
</gene>
<keyword evidence="3" id="KW-1185">Reference proteome</keyword>
<dbReference type="SUPFAM" id="SSF46785">
    <property type="entry name" value="Winged helix' DNA-binding domain"/>
    <property type="match status" value="1"/>
</dbReference>
<organism evidence="2 3">
    <name type="scientific">Geomicrobium sediminis</name>
    <dbReference type="NCBI Taxonomy" id="1347788"/>
    <lineage>
        <taxon>Bacteria</taxon>
        <taxon>Bacillati</taxon>
        <taxon>Bacillota</taxon>
        <taxon>Bacilli</taxon>
        <taxon>Bacillales</taxon>
        <taxon>Geomicrobium</taxon>
    </lineage>
</organism>